<feature type="region of interest" description="Disordered" evidence="5">
    <location>
        <begin position="1"/>
        <end position="121"/>
    </location>
</feature>
<dbReference type="EMBL" id="JAKEKT020000140">
    <property type="protein sequence ID" value="KAL1634056.1"/>
    <property type="molecule type" value="Genomic_DNA"/>
</dbReference>
<feature type="transmembrane region" description="Helical" evidence="6">
    <location>
        <begin position="362"/>
        <end position="381"/>
    </location>
</feature>
<sequence length="572" mass="62287">MASEDPRRLSLSRTRSRPSGPENLERVYSAQHLDDHSIYHHEHAAGESDQDNRTADGSETEKKDNDQDDDRSIEVPEVRDGIPDVRDVEKAELAKEQAKNDAPPKDPNTVSWDGPDDPANPKNWSLRRKWAACLVVSSFTFISPVSSSMVAPALTAISKDLGVNKEIEEALILSLFVLAYAIGPLILGPLSEVYGRVLVLQCANAFYLAWNLGCGFAKTKGQMMAFRFLSGLGGSAPLAIGGGTLSDMFLPEQRGKAISVYSLAPLIGPAAGPIAGGFIAENTTWRWAFWATSIADALIQIVGFFYLQETYAPVLLKWKAARLRKETGNAALRSEFDSDKTISKVLGIALIRPFRLLFTQPIIQFLAVYMAFLYGLMYLVLSTFPSLWTTVYHESVGIGGLNYISLAVGFFLGIQVAARLNDQMYVRLKHRNGGVGLPEFRVPLMAPAALLVPVGLVWYGWSAQARVHWIMPNLGAVVFAAGVIVGFQCIQTYLVDAYTRFAASAISAATVLRSLAGFGFPLFAPYMYQALGNGWGNTLLGLVGVVIGLPAPVILWKYGKALREKSQFAAGG</sequence>
<dbReference type="InterPro" id="IPR020846">
    <property type="entry name" value="MFS_dom"/>
</dbReference>
<dbReference type="CDD" id="cd17323">
    <property type="entry name" value="MFS_Tpo1_MDR_like"/>
    <property type="match status" value="1"/>
</dbReference>
<evidence type="ECO:0000256" key="5">
    <source>
        <dbReference type="SAM" id="MobiDB-lite"/>
    </source>
</evidence>
<feature type="transmembrane region" description="Helical" evidence="6">
    <location>
        <begin position="401"/>
        <end position="421"/>
    </location>
</feature>
<evidence type="ECO:0000259" key="7">
    <source>
        <dbReference type="PROSITE" id="PS50850"/>
    </source>
</evidence>
<dbReference type="PANTHER" id="PTHR23502">
    <property type="entry name" value="MAJOR FACILITATOR SUPERFAMILY"/>
    <property type="match status" value="1"/>
</dbReference>
<comment type="caution">
    <text evidence="8">The sequence shown here is derived from an EMBL/GenBank/DDBJ whole genome shotgun (WGS) entry which is preliminary data.</text>
</comment>
<evidence type="ECO:0000256" key="1">
    <source>
        <dbReference type="ARBA" id="ARBA00004141"/>
    </source>
</evidence>
<feature type="transmembrane region" description="Helical" evidence="6">
    <location>
        <begin position="258"/>
        <end position="279"/>
    </location>
</feature>
<keyword evidence="2 6" id="KW-0812">Transmembrane</keyword>
<dbReference type="Pfam" id="PF07690">
    <property type="entry name" value="MFS_1"/>
    <property type="match status" value="1"/>
</dbReference>
<feature type="transmembrane region" description="Helical" evidence="6">
    <location>
        <begin position="535"/>
        <end position="556"/>
    </location>
</feature>
<evidence type="ECO:0000256" key="6">
    <source>
        <dbReference type="SAM" id="Phobius"/>
    </source>
</evidence>
<feature type="transmembrane region" description="Helical" evidence="6">
    <location>
        <begin position="170"/>
        <end position="190"/>
    </location>
</feature>
<dbReference type="InterPro" id="IPR036259">
    <property type="entry name" value="MFS_trans_sf"/>
</dbReference>
<evidence type="ECO:0000313" key="8">
    <source>
        <dbReference type="EMBL" id="KAL1634056.1"/>
    </source>
</evidence>
<dbReference type="Proteomes" id="UP001521184">
    <property type="component" value="Unassembled WGS sequence"/>
</dbReference>
<dbReference type="InterPro" id="IPR011701">
    <property type="entry name" value="MFS"/>
</dbReference>
<dbReference type="SUPFAM" id="SSF103473">
    <property type="entry name" value="MFS general substrate transporter"/>
    <property type="match status" value="1"/>
</dbReference>
<feature type="domain" description="Major facilitator superfamily (MFS) profile" evidence="7">
    <location>
        <begin position="132"/>
        <end position="563"/>
    </location>
</feature>
<proteinExistence type="predicted"/>
<evidence type="ECO:0000313" key="9">
    <source>
        <dbReference type="Proteomes" id="UP001521184"/>
    </source>
</evidence>
<feature type="transmembrane region" description="Helical" evidence="6">
    <location>
        <begin position="467"/>
        <end position="489"/>
    </location>
</feature>
<feature type="transmembrane region" description="Helical" evidence="6">
    <location>
        <begin position="130"/>
        <end position="150"/>
    </location>
</feature>
<comment type="subcellular location">
    <subcellularLocation>
        <location evidence="1">Membrane</location>
        <topology evidence="1">Multi-pass membrane protein</topology>
    </subcellularLocation>
</comment>
<evidence type="ECO:0000256" key="4">
    <source>
        <dbReference type="ARBA" id="ARBA00023136"/>
    </source>
</evidence>
<keyword evidence="9" id="KW-1185">Reference proteome</keyword>
<feature type="transmembrane region" description="Helical" evidence="6">
    <location>
        <begin position="197"/>
        <end position="218"/>
    </location>
</feature>
<keyword evidence="3 6" id="KW-1133">Transmembrane helix</keyword>
<name>A0ABR3T398_9PEZI</name>
<accession>A0ABR3T398</accession>
<dbReference type="PANTHER" id="PTHR23502:SF60">
    <property type="entry name" value="MAJOR FACILITATOR SUPERFAMILY (MFS) PROFILE DOMAIN-CONTAINING PROTEIN-RELATED"/>
    <property type="match status" value="1"/>
</dbReference>
<reference evidence="8 9" key="1">
    <citation type="journal article" date="2023" name="Plant Dis.">
        <title>First Report of Diplodia intermedia Causing Canker and Dieback Diseases on Apple Trees in Canada.</title>
        <authorList>
            <person name="Ellouze W."/>
            <person name="Ilyukhin E."/>
            <person name="Sulman M."/>
            <person name="Ali S."/>
        </authorList>
    </citation>
    <scope>NUCLEOTIDE SEQUENCE [LARGE SCALE GENOMIC DNA]</scope>
    <source>
        <strain evidence="8 9">M45-28</strain>
    </source>
</reference>
<feature type="transmembrane region" description="Helical" evidence="6">
    <location>
        <begin position="285"/>
        <end position="307"/>
    </location>
</feature>
<feature type="compositionally biased region" description="Low complexity" evidence="5">
    <location>
        <begin position="9"/>
        <end position="19"/>
    </location>
</feature>
<feature type="compositionally biased region" description="Basic and acidic residues" evidence="5">
    <location>
        <begin position="32"/>
        <end position="104"/>
    </location>
</feature>
<dbReference type="PROSITE" id="PS50850">
    <property type="entry name" value="MFS"/>
    <property type="match status" value="1"/>
</dbReference>
<dbReference type="Gene3D" id="1.20.1250.20">
    <property type="entry name" value="MFS general substrate transporter like domains"/>
    <property type="match status" value="1"/>
</dbReference>
<gene>
    <name evidence="8" type="ORF">SLS58_010850</name>
</gene>
<evidence type="ECO:0000256" key="3">
    <source>
        <dbReference type="ARBA" id="ARBA00022989"/>
    </source>
</evidence>
<feature type="transmembrane region" description="Helical" evidence="6">
    <location>
        <begin position="501"/>
        <end position="523"/>
    </location>
</feature>
<feature type="transmembrane region" description="Helical" evidence="6">
    <location>
        <begin position="442"/>
        <end position="461"/>
    </location>
</feature>
<keyword evidence="4 6" id="KW-0472">Membrane</keyword>
<feature type="transmembrane region" description="Helical" evidence="6">
    <location>
        <begin position="224"/>
        <end position="246"/>
    </location>
</feature>
<protein>
    <recommendedName>
        <fullName evidence="7">Major facilitator superfamily (MFS) profile domain-containing protein</fullName>
    </recommendedName>
</protein>
<evidence type="ECO:0000256" key="2">
    <source>
        <dbReference type="ARBA" id="ARBA00022692"/>
    </source>
</evidence>
<organism evidence="8 9">
    <name type="scientific">Diplodia intermedia</name>
    <dbReference type="NCBI Taxonomy" id="856260"/>
    <lineage>
        <taxon>Eukaryota</taxon>
        <taxon>Fungi</taxon>
        <taxon>Dikarya</taxon>
        <taxon>Ascomycota</taxon>
        <taxon>Pezizomycotina</taxon>
        <taxon>Dothideomycetes</taxon>
        <taxon>Dothideomycetes incertae sedis</taxon>
        <taxon>Botryosphaeriales</taxon>
        <taxon>Botryosphaeriaceae</taxon>
        <taxon>Diplodia</taxon>
    </lineage>
</organism>